<evidence type="ECO:0000313" key="4">
    <source>
        <dbReference type="Proteomes" id="UP000195521"/>
    </source>
</evidence>
<sequence length="1340" mass="156834">MHQAKKEEENKPCTPKLDFPDSASDDHVSIDKENVWDTDINIIDDEINVISDNGRDQEGSKSHNGNISDDIHMNGKRKEEQDKEIDYKHNLENSLGGIENFSFKNNHTNRKESFQKLYKNVEYYNEDINIIGKEEEIGIQNKIPLLNGIGETHDNEEVNFVYGKMDYESIDKCSPQDSEQFLTMSGREISKDNLFLNIPDGNPNGQNIMEKKYSSHEAYQKCTEESEDKNINQKNDPNLCEKNAIHLNSAGNENLVKNIKQDSSKADLSYYLPVHVVEQKNKSREDTLPREENLYTGMPKDSNDEKMEKEVAMYHGEAPEGKSATSEEKWKSELKMEKNEEEKTIIIQLRNQCEDLKNKLDLYGQRNKEHIICQDRLKSQNEQLEKKLKTYERTFNEMKEENIKNKENYEQAKAQYKQISNKCYEYETKFEKLNQVLEEKDNFMKQKEEEMKEYVERIEKDVVEKKMIIQDLEKKIEQYKKEIDEFEFNFIHKENNIRNVMEQEKRNEELMFKMQIESLENKIVHLQQELNDKEREKTQLININKELNEECTYLKMKEEENEQNIHMLKSNLQMNEKESSIKYEKIQEQSNRIDNLLTENNKNCKMIELLKNEKGKMENENDILKKDLLYLQEKLKSIEKYSYDIYEMKNYLENTLEKNKNLIEQLESEKNQKEELKNKIKLFLTEINNSAICLKLYKMKCSFFINIMRNYDKKVDTLEKKLRNHEYVKGQQMGLEIYQNLSENIKIAGKKTCSYISTHINDGLQQQELRNSDNCDHGEKKTGQILTRDHVDLIKQSLLLKEELENEKKKREETTHKVQNLLNTLKDKNLLINEKNYKLNKYKLINKNLQDSIVGYQNSIKALKENIHNLEKQIELKEVKNIVVPPKLTLHFSKLASFENNLKNELKGFIGNSSTFLESTFKYINENTLKRNLQNKAFFSSSMEKKNTDVDKGSNLKNDFLSSDPMAHATTYTDSTTSPQTSSSNNNNIGSNSNGESSLVDVTGFAKNFIYMNMNRIPNFISDQKCKNEMGIKNNSEQSGDSEALNEEIVEAQKQEIIEAQKREIIEAQKQEIIEAQKQQITETRKQDIIFPSLSRDPTIEVKHFEHLKEETKTENNNRYMDLFMGKKNLNKAGSKSDILNVQQVSQFYVNTENRIKDLFDMSKKKEANKIKEKDQNLKNVNSGENAFVPMHIFSNKPHEESSTMHEHSKKLIYQENTGISNCHSFSLNPINDIIINKNSIGHTKMKGFDDTLNYSELIQAVPSSVKTSKVHDFIAYKTEMSNILCSDNLPPYGNTKDEEKEIVKDQKKSQPSSSDEDAQVNDDVWNEKIDLESFEVEEM</sequence>
<evidence type="ECO:0000256" key="1">
    <source>
        <dbReference type="SAM" id="Coils"/>
    </source>
</evidence>
<protein>
    <submittedName>
        <fullName evidence="3">Rhoptry protein</fullName>
    </submittedName>
</protein>
<gene>
    <name evidence="3" type="ORF">PGO_124140</name>
</gene>
<feature type="coiled-coil region" evidence="1">
    <location>
        <begin position="794"/>
        <end position="880"/>
    </location>
</feature>
<reference evidence="4" key="1">
    <citation type="submission" date="2017-04" db="EMBL/GenBank/DDBJ databases">
        <title>Plasmodium gonderi genome.</title>
        <authorList>
            <person name="Arisue N."/>
            <person name="Honma H."/>
            <person name="Kawai S."/>
            <person name="Tougan T."/>
            <person name="Tanabe K."/>
            <person name="Horii T."/>
        </authorList>
    </citation>
    <scope>NUCLEOTIDE SEQUENCE [LARGE SCALE GENOMIC DNA]</scope>
    <source>
        <strain evidence="4">ATCC 30045</strain>
    </source>
</reference>
<organism evidence="3 4">
    <name type="scientific">Plasmodium gonderi</name>
    <dbReference type="NCBI Taxonomy" id="77519"/>
    <lineage>
        <taxon>Eukaryota</taxon>
        <taxon>Sar</taxon>
        <taxon>Alveolata</taxon>
        <taxon>Apicomplexa</taxon>
        <taxon>Aconoidasida</taxon>
        <taxon>Haemosporida</taxon>
        <taxon>Plasmodiidae</taxon>
        <taxon>Plasmodium</taxon>
        <taxon>Plasmodium (Plasmodium)</taxon>
    </lineage>
</organism>
<dbReference type="GeneID" id="39749153"/>
<feature type="coiled-coil region" evidence="1">
    <location>
        <begin position="339"/>
        <end position="550"/>
    </location>
</feature>
<feature type="coiled-coil region" evidence="1">
    <location>
        <begin position="607"/>
        <end position="728"/>
    </location>
</feature>
<keyword evidence="4" id="KW-1185">Reference proteome</keyword>
<dbReference type="PANTHER" id="PTHR23159">
    <property type="entry name" value="CENTROSOMAL PROTEIN 2"/>
    <property type="match status" value="1"/>
</dbReference>
<feature type="compositionally biased region" description="Basic and acidic residues" evidence="2">
    <location>
        <begin position="69"/>
        <end position="81"/>
    </location>
</feature>
<name>A0A1Y1JIT6_PLAGO</name>
<proteinExistence type="predicted"/>
<dbReference type="OMA" id="DQQNICD"/>
<feature type="compositionally biased region" description="Basic and acidic residues" evidence="2">
    <location>
        <begin position="1"/>
        <end position="11"/>
    </location>
</feature>
<feature type="region of interest" description="Disordered" evidence="2">
    <location>
        <begin position="1289"/>
        <end position="1325"/>
    </location>
</feature>
<dbReference type="RefSeq" id="XP_028545005.1">
    <property type="nucleotide sequence ID" value="XM_028689204.1"/>
</dbReference>
<dbReference type="OrthoDB" id="371899at2759"/>
<feature type="compositionally biased region" description="Basic and acidic residues" evidence="2">
    <location>
        <begin position="24"/>
        <end position="35"/>
    </location>
</feature>
<feature type="region of interest" description="Disordered" evidence="2">
    <location>
        <begin position="944"/>
        <end position="995"/>
    </location>
</feature>
<feature type="compositionally biased region" description="Basic and acidic residues" evidence="2">
    <location>
        <begin position="1296"/>
        <end position="1309"/>
    </location>
</feature>
<feature type="region of interest" description="Disordered" evidence="2">
    <location>
        <begin position="51"/>
        <end position="81"/>
    </location>
</feature>
<feature type="coiled-coil region" evidence="1">
    <location>
        <begin position="1035"/>
        <end position="1079"/>
    </location>
</feature>
<feature type="compositionally biased region" description="Basic and acidic residues" evidence="2">
    <location>
        <begin position="944"/>
        <end position="954"/>
    </location>
</feature>
<dbReference type="Proteomes" id="UP000195521">
    <property type="component" value="Unassembled WGS sequence"/>
</dbReference>
<evidence type="ECO:0000256" key="2">
    <source>
        <dbReference type="SAM" id="MobiDB-lite"/>
    </source>
</evidence>
<accession>A0A1Y1JIT6</accession>
<feature type="compositionally biased region" description="Low complexity" evidence="2">
    <location>
        <begin position="970"/>
        <end position="995"/>
    </location>
</feature>
<keyword evidence="1" id="KW-0175">Coiled coil</keyword>
<feature type="region of interest" description="Disordered" evidence="2">
    <location>
        <begin position="1"/>
        <end position="35"/>
    </location>
</feature>
<comment type="caution">
    <text evidence="3">The sequence shown here is derived from an EMBL/GenBank/DDBJ whole genome shotgun (WGS) entry which is preliminary data.</text>
</comment>
<dbReference type="PANTHER" id="PTHR23159:SF31">
    <property type="entry name" value="CENTROSOME-ASSOCIATED PROTEIN CEP250 ISOFORM X1"/>
    <property type="match status" value="1"/>
</dbReference>
<dbReference type="EMBL" id="BDQF01000013">
    <property type="protein sequence ID" value="GAW82416.1"/>
    <property type="molecule type" value="Genomic_DNA"/>
</dbReference>
<evidence type="ECO:0000313" key="3">
    <source>
        <dbReference type="EMBL" id="GAW82416.1"/>
    </source>
</evidence>